<dbReference type="Proteomes" id="UP001215280">
    <property type="component" value="Unassembled WGS sequence"/>
</dbReference>
<gene>
    <name evidence="2" type="ORF">DFH07DRAFT_970574</name>
</gene>
<dbReference type="AlphaFoldDB" id="A0AAD7HSD0"/>
<name>A0AAD7HSD0_9AGAR</name>
<dbReference type="EMBL" id="JARJLG010000221">
    <property type="protein sequence ID" value="KAJ7726273.1"/>
    <property type="molecule type" value="Genomic_DNA"/>
</dbReference>
<sequence length="432" mass="47638">MYQQSQRGQSYTFSTQEEWRASLDAQSSSPTIPSSDTAFSFATDADIMSKLDIAQLDVVDFADCICNILTLSAKYRGDLHTFIKLVESLARDQAIPMIYGMATNYYTQQLILDSRTDYAAITEILNEVKTALAQNLNLTKEQKEEVTSACKLKVWDPKRTDYDNDAIRVDVLAHLKKHVLQNGFKAFFDARTQARSKALNHFIGLQASYAKSIYRSHIKDTIKQCLTTATTTGMRKLVGTTDNISPLDALRMAIVRNYARNNKELLAKCSNENTNKRSRVGDSETIQRKDGDTWWPAVTKFLDDKNKEYGSTDLKSPGWANHISEIIAHERRSFPNDLIPLIPISQPSAGPSGAKFTFPANGTVAGHQSGGFQLPPLQIPASSSAPNGFTLPSLAAAADRQVGPLLGSSGANKQNQSYEPSYGRAPFSGYQG</sequence>
<accession>A0AAD7HSD0</accession>
<evidence type="ECO:0000313" key="3">
    <source>
        <dbReference type="Proteomes" id="UP001215280"/>
    </source>
</evidence>
<proteinExistence type="predicted"/>
<comment type="caution">
    <text evidence="2">The sequence shown here is derived from an EMBL/GenBank/DDBJ whole genome shotgun (WGS) entry which is preliminary data.</text>
</comment>
<reference evidence="2" key="1">
    <citation type="submission" date="2023-03" db="EMBL/GenBank/DDBJ databases">
        <title>Massive genome expansion in bonnet fungi (Mycena s.s.) driven by repeated elements and novel gene families across ecological guilds.</title>
        <authorList>
            <consortium name="Lawrence Berkeley National Laboratory"/>
            <person name="Harder C.B."/>
            <person name="Miyauchi S."/>
            <person name="Viragh M."/>
            <person name="Kuo A."/>
            <person name="Thoen E."/>
            <person name="Andreopoulos B."/>
            <person name="Lu D."/>
            <person name="Skrede I."/>
            <person name="Drula E."/>
            <person name="Henrissat B."/>
            <person name="Morin E."/>
            <person name="Kohler A."/>
            <person name="Barry K."/>
            <person name="LaButti K."/>
            <person name="Morin E."/>
            <person name="Salamov A."/>
            <person name="Lipzen A."/>
            <person name="Mereny Z."/>
            <person name="Hegedus B."/>
            <person name="Baldrian P."/>
            <person name="Stursova M."/>
            <person name="Weitz H."/>
            <person name="Taylor A."/>
            <person name="Grigoriev I.V."/>
            <person name="Nagy L.G."/>
            <person name="Martin F."/>
            <person name="Kauserud H."/>
        </authorList>
    </citation>
    <scope>NUCLEOTIDE SEQUENCE</scope>
    <source>
        <strain evidence="2">CBHHK188m</strain>
    </source>
</reference>
<feature type="compositionally biased region" description="Polar residues" evidence="1">
    <location>
        <begin position="409"/>
        <end position="419"/>
    </location>
</feature>
<protein>
    <submittedName>
        <fullName evidence="2">Uncharacterized protein</fullName>
    </submittedName>
</protein>
<evidence type="ECO:0000256" key="1">
    <source>
        <dbReference type="SAM" id="MobiDB-lite"/>
    </source>
</evidence>
<organism evidence="2 3">
    <name type="scientific">Mycena maculata</name>
    <dbReference type="NCBI Taxonomy" id="230809"/>
    <lineage>
        <taxon>Eukaryota</taxon>
        <taxon>Fungi</taxon>
        <taxon>Dikarya</taxon>
        <taxon>Basidiomycota</taxon>
        <taxon>Agaricomycotina</taxon>
        <taxon>Agaricomycetes</taxon>
        <taxon>Agaricomycetidae</taxon>
        <taxon>Agaricales</taxon>
        <taxon>Marasmiineae</taxon>
        <taxon>Mycenaceae</taxon>
        <taxon>Mycena</taxon>
    </lineage>
</organism>
<evidence type="ECO:0000313" key="2">
    <source>
        <dbReference type="EMBL" id="KAJ7726273.1"/>
    </source>
</evidence>
<keyword evidence="3" id="KW-1185">Reference proteome</keyword>
<feature type="region of interest" description="Disordered" evidence="1">
    <location>
        <begin position="404"/>
        <end position="432"/>
    </location>
</feature>